<feature type="coiled-coil region" evidence="1">
    <location>
        <begin position="38"/>
        <end position="149"/>
    </location>
</feature>
<feature type="transmembrane region" description="Helical" evidence="2">
    <location>
        <begin position="12"/>
        <end position="33"/>
    </location>
</feature>
<dbReference type="OrthoDB" id="8942450at2759"/>
<evidence type="ECO:0000256" key="2">
    <source>
        <dbReference type="SAM" id="Phobius"/>
    </source>
</evidence>
<keyword evidence="2" id="KW-0472">Membrane</keyword>
<organism evidence="3 4">
    <name type="scientific">Chanos chanos</name>
    <name type="common">Milkfish</name>
    <name type="synonym">Mugil chanos</name>
    <dbReference type="NCBI Taxonomy" id="29144"/>
    <lineage>
        <taxon>Eukaryota</taxon>
        <taxon>Metazoa</taxon>
        <taxon>Chordata</taxon>
        <taxon>Craniata</taxon>
        <taxon>Vertebrata</taxon>
        <taxon>Euteleostomi</taxon>
        <taxon>Actinopterygii</taxon>
        <taxon>Neopterygii</taxon>
        <taxon>Teleostei</taxon>
        <taxon>Ostariophysi</taxon>
        <taxon>Gonorynchiformes</taxon>
        <taxon>Chanidae</taxon>
        <taxon>Chanos</taxon>
    </lineage>
</organism>
<dbReference type="SUPFAM" id="SSF57997">
    <property type="entry name" value="Tropomyosin"/>
    <property type="match status" value="1"/>
</dbReference>
<dbReference type="AlphaFoldDB" id="A0A6J2WAI9"/>
<gene>
    <name evidence="4" type="primary">LOC115821280</name>
</gene>
<dbReference type="RefSeq" id="XP_030640927.1">
    <property type="nucleotide sequence ID" value="XM_030785067.1"/>
</dbReference>
<feature type="transmembrane region" description="Helical" evidence="2">
    <location>
        <begin position="211"/>
        <end position="232"/>
    </location>
</feature>
<evidence type="ECO:0000313" key="4">
    <source>
        <dbReference type="RefSeq" id="XP_030640927.1"/>
    </source>
</evidence>
<keyword evidence="2" id="KW-1133">Transmembrane helix</keyword>
<dbReference type="Proteomes" id="UP000504632">
    <property type="component" value="Chromosome 9"/>
</dbReference>
<dbReference type="InParanoid" id="A0A6J2WAI9"/>
<evidence type="ECO:0000256" key="1">
    <source>
        <dbReference type="SAM" id="Coils"/>
    </source>
</evidence>
<name>A0A6J2WAI9_CHACN</name>
<accession>A0A6J2WAI9</accession>
<evidence type="ECO:0000313" key="3">
    <source>
        <dbReference type="Proteomes" id="UP000504632"/>
    </source>
</evidence>
<keyword evidence="1" id="KW-0175">Coiled coil</keyword>
<proteinExistence type="predicted"/>
<reference evidence="4" key="1">
    <citation type="submission" date="2025-08" db="UniProtKB">
        <authorList>
            <consortium name="RefSeq"/>
        </authorList>
    </citation>
    <scope>IDENTIFICATION</scope>
</reference>
<dbReference type="GeneID" id="115821280"/>
<sequence length="233" mass="26051">MTGSKSSQTTRNVVIACLALWSVISLIIIVVWATSPDLKGAHQCRSELEEQRREYEKARVTWENTQKVLEEQVNQGRENQSTLQNQIQLLNQHLTELNATLGECQQENVILRENITALENEIEAHIRTEANLTSEIALQKEQIECLQLNLTQTQHSLEACAARQSAAESLMTAAKKDTEACQSSKQFLQKQIQKCKSTQHDPPENSAPVSALGSALFLVIILSLNLFLTLLVC</sequence>
<keyword evidence="3" id="KW-1185">Reference proteome</keyword>
<protein>
    <submittedName>
        <fullName evidence="4">Uncharacterized protein LOC115821280</fullName>
    </submittedName>
</protein>
<dbReference type="Gene3D" id="1.10.287.1490">
    <property type="match status" value="1"/>
</dbReference>
<keyword evidence="2" id="KW-0812">Transmembrane</keyword>